<dbReference type="SUPFAM" id="SSF55729">
    <property type="entry name" value="Acyl-CoA N-acyltransferases (Nat)"/>
    <property type="match status" value="1"/>
</dbReference>
<dbReference type="InterPro" id="IPR000182">
    <property type="entry name" value="GNAT_dom"/>
</dbReference>
<dbReference type="Gene3D" id="3.40.630.30">
    <property type="match status" value="1"/>
</dbReference>
<dbReference type="InterPro" id="IPR016181">
    <property type="entry name" value="Acyl_CoA_acyltransferase"/>
</dbReference>
<feature type="domain" description="N-acetyltransferase" evidence="1">
    <location>
        <begin position="15"/>
        <end position="151"/>
    </location>
</feature>
<dbReference type="Pfam" id="PF13302">
    <property type="entry name" value="Acetyltransf_3"/>
    <property type="match status" value="1"/>
</dbReference>
<dbReference type="EMBL" id="JBHRSD010000011">
    <property type="protein sequence ID" value="MFC3032287.1"/>
    <property type="molecule type" value="Genomic_DNA"/>
</dbReference>
<protein>
    <submittedName>
        <fullName evidence="2">GNAT family N-acetyltransferase</fullName>
        <ecNumber evidence="2">2.3.-.-</ecNumber>
    </submittedName>
</protein>
<dbReference type="RefSeq" id="WP_377122578.1">
    <property type="nucleotide sequence ID" value="NZ_JBHRSD010000011.1"/>
</dbReference>
<evidence type="ECO:0000313" key="3">
    <source>
        <dbReference type="Proteomes" id="UP001595453"/>
    </source>
</evidence>
<dbReference type="PANTHER" id="PTHR43610:SF1">
    <property type="entry name" value="N-ACETYLTRANSFERASE DOMAIN-CONTAINING PROTEIN"/>
    <property type="match status" value="1"/>
</dbReference>
<keyword evidence="2" id="KW-0808">Transferase</keyword>
<sequence>MFIEAKPLQGQYVKLELLTTAHIEPLAAAVSDGESWRLWYASVPTPASMAHYVEQAMVAAQTGNIAYAVRDNCSGDIVGTTRFYDVQAAHKRACIGYTWYADRVRRSAINTESKLLLLNHLFTSSGAIAVEFRTHYFNHTSRQAIERLGAKLDGILRSHQIMGDGSLRDTAVYSIVAAEWPAVRNNLQARLHAYTRS</sequence>
<dbReference type="PANTHER" id="PTHR43610">
    <property type="entry name" value="BLL6696 PROTEIN"/>
    <property type="match status" value="1"/>
</dbReference>
<gene>
    <name evidence="2" type="ORF">ACFOEE_07140</name>
</gene>
<evidence type="ECO:0000259" key="1">
    <source>
        <dbReference type="Pfam" id="PF13302"/>
    </source>
</evidence>
<keyword evidence="3" id="KW-1185">Reference proteome</keyword>
<keyword evidence="2" id="KW-0012">Acyltransferase</keyword>
<name>A0ABV7CI93_9GAMM</name>
<accession>A0ABV7CI93</accession>
<organism evidence="2 3">
    <name type="scientific">Pseudoalteromonas fenneropenaei</name>
    <dbReference type="NCBI Taxonomy" id="1737459"/>
    <lineage>
        <taxon>Bacteria</taxon>
        <taxon>Pseudomonadati</taxon>
        <taxon>Pseudomonadota</taxon>
        <taxon>Gammaproteobacteria</taxon>
        <taxon>Alteromonadales</taxon>
        <taxon>Pseudoalteromonadaceae</taxon>
        <taxon>Pseudoalteromonas</taxon>
    </lineage>
</organism>
<comment type="caution">
    <text evidence="2">The sequence shown here is derived from an EMBL/GenBank/DDBJ whole genome shotgun (WGS) entry which is preliminary data.</text>
</comment>
<proteinExistence type="predicted"/>
<dbReference type="Proteomes" id="UP001595453">
    <property type="component" value="Unassembled WGS sequence"/>
</dbReference>
<reference evidence="3" key="1">
    <citation type="journal article" date="2019" name="Int. J. Syst. Evol. Microbiol.">
        <title>The Global Catalogue of Microorganisms (GCM) 10K type strain sequencing project: providing services to taxonomists for standard genome sequencing and annotation.</title>
        <authorList>
            <consortium name="The Broad Institute Genomics Platform"/>
            <consortium name="The Broad Institute Genome Sequencing Center for Infectious Disease"/>
            <person name="Wu L."/>
            <person name="Ma J."/>
        </authorList>
    </citation>
    <scope>NUCLEOTIDE SEQUENCE [LARGE SCALE GENOMIC DNA]</scope>
    <source>
        <strain evidence="3">KCTC 42730</strain>
    </source>
</reference>
<dbReference type="GO" id="GO:0016746">
    <property type="term" value="F:acyltransferase activity"/>
    <property type="evidence" value="ECO:0007669"/>
    <property type="project" value="UniProtKB-KW"/>
</dbReference>
<dbReference type="EC" id="2.3.-.-" evidence="2"/>
<evidence type="ECO:0000313" key="2">
    <source>
        <dbReference type="EMBL" id="MFC3032287.1"/>
    </source>
</evidence>